<dbReference type="InterPro" id="IPR005829">
    <property type="entry name" value="Sugar_transporter_CS"/>
</dbReference>
<evidence type="ECO:0000313" key="9">
    <source>
        <dbReference type="Proteomes" id="UP000010146"/>
    </source>
</evidence>
<dbReference type="PROSITE" id="PS00216">
    <property type="entry name" value="SUGAR_TRANSPORT_1"/>
    <property type="match status" value="1"/>
</dbReference>
<reference evidence="9" key="3">
    <citation type="submission" date="2015-02" db="EMBL/GenBank/DDBJ databases">
        <title>Genome analysis of three genomes within the thermophilic hydrogenogenic bacterial species Caldanaerobacter subterraneus.</title>
        <authorList>
            <person name="Sant'Anna F.H."/>
            <person name="Lebedinsky A."/>
            <person name="Sokolova T."/>
            <person name="Robb F.T."/>
            <person name="Gonzalez J.M."/>
        </authorList>
    </citation>
    <scope>NUCLEOTIDE SEQUENCE [LARGE SCALE GENOMIC DNA]</scope>
    <source>
        <strain evidence="9">DSM 12653</strain>
    </source>
</reference>
<keyword evidence="3 6" id="KW-0812">Transmembrane</keyword>
<feature type="domain" description="Major facilitator superfamily (MFS) profile" evidence="7">
    <location>
        <begin position="3"/>
        <end position="376"/>
    </location>
</feature>
<name>A0A0F5PM31_9THEO</name>
<feature type="transmembrane region" description="Helical" evidence="6">
    <location>
        <begin position="200"/>
        <end position="219"/>
    </location>
</feature>
<evidence type="ECO:0000256" key="6">
    <source>
        <dbReference type="SAM" id="Phobius"/>
    </source>
</evidence>
<dbReference type="InterPro" id="IPR020846">
    <property type="entry name" value="MFS_dom"/>
</dbReference>
<protein>
    <submittedName>
        <fullName evidence="8">Major facilitator superfamily permease</fullName>
    </submittedName>
</protein>
<feature type="transmembrane region" description="Helical" evidence="6">
    <location>
        <begin position="355"/>
        <end position="375"/>
    </location>
</feature>
<dbReference type="PANTHER" id="PTHR23518">
    <property type="entry name" value="C-METHYLTRANSFERASE"/>
    <property type="match status" value="1"/>
</dbReference>
<evidence type="ECO:0000256" key="3">
    <source>
        <dbReference type="ARBA" id="ARBA00022692"/>
    </source>
</evidence>
<accession>A0A0F5PM31</accession>
<dbReference type="Pfam" id="PF07690">
    <property type="entry name" value="MFS_1"/>
    <property type="match status" value="1"/>
</dbReference>
<keyword evidence="2" id="KW-0813">Transport</keyword>
<dbReference type="GO" id="GO:0005886">
    <property type="term" value="C:plasma membrane"/>
    <property type="evidence" value="ECO:0007669"/>
    <property type="project" value="UniProtKB-SubCell"/>
</dbReference>
<evidence type="ECO:0000256" key="5">
    <source>
        <dbReference type="ARBA" id="ARBA00023136"/>
    </source>
</evidence>
<dbReference type="PANTHER" id="PTHR23518:SF2">
    <property type="entry name" value="MAJOR FACILITATOR SUPERFAMILY TRANSPORTER"/>
    <property type="match status" value="1"/>
</dbReference>
<proteinExistence type="predicted"/>
<evidence type="ECO:0000256" key="2">
    <source>
        <dbReference type="ARBA" id="ARBA00022448"/>
    </source>
</evidence>
<evidence type="ECO:0000259" key="7">
    <source>
        <dbReference type="PROSITE" id="PS50850"/>
    </source>
</evidence>
<organism evidence="8 9">
    <name type="scientific">Caldanaerobacter subterraneus subsp. pacificus DSM 12653</name>
    <dbReference type="NCBI Taxonomy" id="391606"/>
    <lineage>
        <taxon>Bacteria</taxon>
        <taxon>Bacillati</taxon>
        <taxon>Bacillota</taxon>
        <taxon>Clostridia</taxon>
        <taxon>Thermoanaerobacterales</taxon>
        <taxon>Thermoanaerobacteraceae</taxon>
        <taxon>Caldanaerobacter</taxon>
    </lineage>
</organism>
<dbReference type="CDD" id="cd17370">
    <property type="entry name" value="MFS_MJ1317_like"/>
    <property type="match status" value="1"/>
</dbReference>
<reference evidence="8 9" key="2">
    <citation type="journal article" date="2015" name="BMC Genomics">
        <title>Analysis of three genomes within the thermophilic bacterial species Caldanaerobacter subterraneus with a focus on carbon monoxide dehydrogenase evolution and hydrolase diversity.</title>
        <authorList>
            <person name="Sant'Anna F.H."/>
            <person name="Lebedinsky A.V."/>
            <person name="Sokolova T.G."/>
            <person name="Robb F.T."/>
            <person name="Gonzalez J.M."/>
        </authorList>
    </citation>
    <scope>NUCLEOTIDE SEQUENCE [LARGE SCALE GENOMIC DNA]</scope>
    <source>
        <strain evidence="8 9">DSM 12653</strain>
    </source>
</reference>
<feature type="transmembrane region" description="Helical" evidence="6">
    <location>
        <begin position="292"/>
        <end position="314"/>
    </location>
</feature>
<dbReference type="SUPFAM" id="SSF103473">
    <property type="entry name" value="MFS general substrate transporter"/>
    <property type="match status" value="1"/>
</dbReference>
<dbReference type="InterPro" id="IPR011701">
    <property type="entry name" value="MFS"/>
</dbReference>
<dbReference type="AlphaFoldDB" id="A0A0F5PM31"/>
<feature type="transmembrane region" description="Helical" evidence="6">
    <location>
        <begin position="73"/>
        <end position="97"/>
    </location>
</feature>
<dbReference type="Proteomes" id="UP000010146">
    <property type="component" value="Unassembled WGS sequence"/>
</dbReference>
<evidence type="ECO:0000313" key="8">
    <source>
        <dbReference type="EMBL" id="KKC29471.1"/>
    </source>
</evidence>
<feature type="transmembrane region" description="Helical" evidence="6">
    <location>
        <begin position="161"/>
        <end position="180"/>
    </location>
</feature>
<dbReference type="InterPro" id="IPR036259">
    <property type="entry name" value="MFS_trans_sf"/>
</dbReference>
<dbReference type="Gene3D" id="1.20.1250.20">
    <property type="entry name" value="MFS general substrate transporter like domains"/>
    <property type="match status" value="2"/>
</dbReference>
<evidence type="ECO:0000256" key="4">
    <source>
        <dbReference type="ARBA" id="ARBA00022989"/>
    </source>
</evidence>
<comment type="subcellular location">
    <subcellularLocation>
        <location evidence="1">Cell membrane</location>
        <topology evidence="1">Multi-pass membrane protein</topology>
    </subcellularLocation>
</comment>
<dbReference type="InterPro" id="IPR005828">
    <property type="entry name" value="MFS_sugar_transport-like"/>
</dbReference>
<dbReference type="Pfam" id="PF00083">
    <property type="entry name" value="Sugar_tr"/>
    <property type="match status" value="1"/>
</dbReference>
<evidence type="ECO:0000256" key="1">
    <source>
        <dbReference type="ARBA" id="ARBA00004651"/>
    </source>
</evidence>
<dbReference type="RefSeq" id="WP_011025771.1">
    <property type="nucleotide sequence ID" value="NZ_ABXP02000079.1"/>
</dbReference>
<gene>
    <name evidence="8" type="ORF">CDSM653_01427</name>
</gene>
<feature type="transmembrane region" description="Helical" evidence="6">
    <location>
        <begin position="326"/>
        <end position="349"/>
    </location>
</feature>
<feature type="transmembrane region" description="Helical" evidence="6">
    <location>
        <begin position="268"/>
        <end position="286"/>
    </location>
</feature>
<feature type="transmembrane region" description="Helical" evidence="6">
    <location>
        <begin position="239"/>
        <end position="256"/>
    </location>
</feature>
<comment type="caution">
    <text evidence="8">The sequence shown here is derived from an EMBL/GenBank/DDBJ whole genome shotgun (WGS) entry which is preliminary data.</text>
</comment>
<feature type="transmembrane region" description="Helical" evidence="6">
    <location>
        <begin position="135"/>
        <end position="155"/>
    </location>
</feature>
<dbReference type="EMBL" id="ABXP02000079">
    <property type="protein sequence ID" value="KKC29471.1"/>
    <property type="molecule type" value="Genomic_DNA"/>
</dbReference>
<keyword evidence="4 6" id="KW-1133">Transmembrane helix</keyword>
<reference evidence="8 9" key="1">
    <citation type="submission" date="2008-07" db="EMBL/GenBank/DDBJ databases">
        <authorList>
            <person name="Gonzalez J."/>
            <person name="Sokolova T."/>
            <person name="Ferriera S."/>
            <person name="Johnson J."/>
            <person name="Kravitz S."/>
            <person name="Beeson K."/>
            <person name="Sutton G."/>
            <person name="Rogers Y.-H."/>
            <person name="Friedman R."/>
            <person name="Frazier M."/>
            <person name="Venter J.C."/>
        </authorList>
    </citation>
    <scope>NUCLEOTIDE SEQUENCE [LARGE SCALE GENOMIC DNA]</scope>
    <source>
        <strain evidence="8 9">DSM 12653</strain>
    </source>
</reference>
<sequence length="376" mass="41530">MFNVIILGLTSLLTDISTEMVYPLIPLYLTSKLGASPAIVGFIEGVAESVASLLKVFSGYISDRVGKRKPLAIMGYSFSTVGKAFLYFASSWGWVFWGRTLDRFGKGIRTAPRDALIAETVDNKNIGRAYGLHRALDTLGATIGIILAYYFITTYKGDYKLVFLLSIIPALLGVMVLFFARESSKRKETSKRISFSWGVLDKRLQLFLIVIFIFALGNSSNQFLLLRAKNVGFNDADVILLYLLYNVVYMVFSYPAGRLSDRIGRKKLLILGYLFYGLVYLGFGWFGFKSAMWWLFSVYGLYMALTEGVEKALVAEISPDHLRGTVIGLHATLTGIGLLPASFIAGLLWDTFGASAPFYFGGILGILASIGLLIVL</sequence>
<dbReference type="GO" id="GO:0022857">
    <property type="term" value="F:transmembrane transporter activity"/>
    <property type="evidence" value="ECO:0007669"/>
    <property type="project" value="InterPro"/>
</dbReference>
<dbReference type="PROSITE" id="PS50850">
    <property type="entry name" value="MFS"/>
    <property type="match status" value="1"/>
</dbReference>
<keyword evidence="5 6" id="KW-0472">Membrane</keyword>